<dbReference type="PANTHER" id="PTHR43280:SF27">
    <property type="entry name" value="TRANSCRIPTIONAL REGULATOR MTLR"/>
    <property type="match status" value="1"/>
</dbReference>
<name>A0ABV5CF61_9SPHI</name>
<evidence type="ECO:0000259" key="4">
    <source>
        <dbReference type="PROSITE" id="PS01124"/>
    </source>
</evidence>
<keyword evidence="1" id="KW-0805">Transcription regulation</keyword>
<feature type="domain" description="HTH araC/xylS-type" evidence="4">
    <location>
        <begin position="187"/>
        <end position="285"/>
    </location>
</feature>
<keyword evidence="3" id="KW-0804">Transcription</keyword>
<dbReference type="PROSITE" id="PS00041">
    <property type="entry name" value="HTH_ARAC_FAMILY_1"/>
    <property type="match status" value="1"/>
</dbReference>
<dbReference type="CDD" id="cd06976">
    <property type="entry name" value="cupin_MtlR-like_N"/>
    <property type="match status" value="1"/>
</dbReference>
<keyword evidence="6" id="KW-1185">Reference proteome</keyword>
<gene>
    <name evidence="5" type="ORF">WKR92_05420</name>
</gene>
<dbReference type="InterPro" id="IPR014710">
    <property type="entry name" value="RmlC-like_jellyroll"/>
</dbReference>
<dbReference type="SUPFAM" id="SSF46689">
    <property type="entry name" value="Homeodomain-like"/>
    <property type="match status" value="2"/>
</dbReference>
<dbReference type="PROSITE" id="PS01124">
    <property type="entry name" value="HTH_ARAC_FAMILY_2"/>
    <property type="match status" value="1"/>
</dbReference>
<dbReference type="PANTHER" id="PTHR43280">
    <property type="entry name" value="ARAC-FAMILY TRANSCRIPTIONAL REGULATOR"/>
    <property type="match status" value="1"/>
</dbReference>
<evidence type="ECO:0000313" key="5">
    <source>
        <dbReference type="EMBL" id="MFB5945260.1"/>
    </source>
</evidence>
<sequence length="289" mass="33858">MKPQLLQVPTGPHYSFSIRRDDVPHVNNRWHYHNELELIYFERGKGTRFIGDHIGNFDKGDVVLLGSNLPHYWRFDTIFFEKPDEHKADVHVIHFNNNFWGDTFINLPENIQLRALFERAKRGLEVRGTMRSKIIRLINEMASAKDMKRIILLLETLSILAESEEVITISSKGFNLHMEEDERDRINMVYNFAINNFKRKISLEEPAAIAGLSSNSFCRYFKSRTGKTFSRFLNEIRVGHACRLLVENKLSVKQICYESGFNNFASFHKNFKTITQKSPLTFQKDLIRK</sequence>
<accession>A0ABV5CF61</accession>
<dbReference type="Proteomes" id="UP001580928">
    <property type="component" value="Unassembled WGS sequence"/>
</dbReference>
<proteinExistence type="predicted"/>
<dbReference type="InterPro" id="IPR009057">
    <property type="entry name" value="Homeodomain-like_sf"/>
</dbReference>
<dbReference type="InterPro" id="IPR018062">
    <property type="entry name" value="HTH_AraC-typ_CS"/>
</dbReference>
<dbReference type="InterPro" id="IPR018060">
    <property type="entry name" value="HTH_AraC"/>
</dbReference>
<dbReference type="InterPro" id="IPR003313">
    <property type="entry name" value="AraC-bd"/>
</dbReference>
<evidence type="ECO:0000256" key="1">
    <source>
        <dbReference type="ARBA" id="ARBA00023015"/>
    </source>
</evidence>
<evidence type="ECO:0000256" key="3">
    <source>
        <dbReference type="ARBA" id="ARBA00023163"/>
    </source>
</evidence>
<dbReference type="Gene3D" id="1.10.10.60">
    <property type="entry name" value="Homeodomain-like"/>
    <property type="match status" value="2"/>
</dbReference>
<dbReference type="SUPFAM" id="SSF51182">
    <property type="entry name" value="RmlC-like cupins"/>
    <property type="match status" value="1"/>
</dbReference>
<protein>
    <submittedName>
        <fullName evidence="5">Helix-turn-helix domain-containing protein</fullName>
    </submittedName>
</protein>
<dbReference type="Gene3D" id="2.60.120.10">
    <property type="entry name" value="Jelly Rolls"/>
    <property type="match status" value="1"/>
</dbReference>
<dbReference type="EMBL" id="JBBVGT010000002">
    <property type="protein sequence ID" value="MFB5945260.1"/>
    <property type="molecule type" value="Genomic_DNA"/>
</dbReference>
<keyword evidence="2" id="KW-0238">DNA-binding</keyword>
<dbReference type="InterPro" id="IPR011051">
    <property type="entry name" value="RmlC_Cupin_sf"/>
</dbReference>
<dbReference type="RefSeq" id="WP_375556803.1">
    <property type="nucleotide sequence ID" value="NZ_JBBVGT010000002.1"/>
</dbReference>
<organism evidence="5 6">
    <name type="scientific">Albibacterium profundi</name>
    <dbReference type="NCBI Taxonomy" id="3134906"/>
    <lineage>
        <taxon>Bacteria</taxon>
        <taxon>Pseudomonadati</taxon>
        <taxon>Bacteroidota</taxon>
        <taxon>Sphingobacteriia</taxon>
        <taxon>Sphingobacteriales</taxon>
        <taxon>Sphingobacteriaceae</taxon>
        <taxon>Albibacterium</taxon>
    </lineage>
</organism>
<comment type="caution">
    <text evidence="5">The sequence shown here is derived from an EMBL/GenBank/DDBJ whole genome shotgun (WGS) entry which is preliminary data.</text>
</comment>
<dbReference type="Pfam" id="PF02311">
    <property type="entry name" value="AraC_binding"/>
    <property type="match status" value="1"/>
</dbReference>
<dbReference type="Pfam" id="PF12833">
    <property type="entry name" value="HTH_18"/>
    <property type="match status" value="1"/>
</dbReference>
<reference evidence="5 6" key="1">
    <citation type="submission" date="2024-04" db="EMBL/GenBank/DDBJ databases">
        <title>Albibacterium profundi sp. nov., isolated from sediment of the Challenger Deep of Mariana Trench.</title>
        <authorList>
            <person name="Wang Y."/>
        </authorList>
    </citation>
    <scope>NUCLEOTIDE SEQUENCE [LARGE SCALE GENOMIC DNA]</scope>
    <source>
        <strain evidence="5 6">RHL897</strain>
    </source>
</reference>
<dbReference type="SMART" id="SM00342">
    <property type="entry name" value="HTH_ARAC"/>
    <property type="match status" value="1"/>
</dbReference>
<evidence type="ECO:0000313" key="6">
    <source>
        <dbReference type="Proteomes" id="UP001580928"/>
    </source>
</evidence>
<evidence type="ECO:0000256" key="2">
    <source>
        <dbReference type="ARBA" id="ARBA00023125"/>
    </source>
</evidence>